<dbReference type="GeneID" id="60894793"/>
<dbReference type="InterPro" id="IPR041698">
    <property type="entry name" value="Methyltransf_25"/>
</dbReference>
<dbReference type="AlphaFoldDB" id="A0A125W9A6"/>
<dbReference type="GO" id="GO:0032259">
    <property type="term" value="P:methylation"/>
    <property type="evidence" value="ECO:0007669"/>
    <property type="project" value="UniProtKB-KW"/>
</dbReference>
<evidence type="ECO:0000313" key="4">
    <source>
        <dbReference type="Proteomes" id="UP000004846"/>
    </source>
</evidence>
<proteinExistence type="predicted"/>
<dbReference type="RefSeq" id="WP_002356302.1">
    <property type="nucleotide sequence ID" value="NZ_GL454418.1"/>
</dbReference>
<comment type="caution">
    <text evidence="3">The sequence shown here is derived from an EMBL/GenBank/DDBJ whole genome shotgun (WGS) entry which is preliminary data.</text>
</comment>
<dbReference type="Gene3D" id="3.40.50.150">
    <property type="entry name" value="Vaccinia Virus protein VP39"/>
    <property type="match status" value="1"/>
</dbReference>
<gene>
    <name evidence="3" type="ORF">HMPREF9498_00463</name>
</gene>
<feature type="domain" description="Methyltransferase" evidence="2">
    <location>
        <begin position="37"/>
        <end position="132"/>
    </location>
</feature>
<keyword evidence="1 3" id="KW-0808">Transferase</keyword>
<keyword evidence="3" id="KW-0489">Methyltransferase</keyword>
<sequence>MAYETFAFVYDEVMDESLYQKWLDFSNRHLPQGTQQILEMACGTGALAVDFAKSGYDVTALDLSEEMLMIASERAFEEEVPVQFVQGNMLDLSEVGQYQAITCFSDSLCYMANRQEVQQVFDEVYQALEEEGTFIFDVHSTYKIDSVFPEYSYHYQTEEFAFLWDSYAGEKEHSIEHFLTFFVKEQETDEHFVRYDELHQERTYSLDNYLRMLESAGFMNVKVYADFTDEAPTETSERWFFVCQRD</sequence>
<dbReference type="Proteomes" id="UP000004846">
    <property type="component" value="Unassembled WGS sequence"/>
</dbReference>
<dbReference type="CDD" id="cd02440">
    <property type="entry name" value="AdoMet_MTases"/>
    <property type="match status" value="1"/>
</dbReference>
<evidence type="ECO:0000259" key="2">
    <source>
        <dbReference type="Pfam" id="PF13649"/>
    </source>
</evidence>
<dbReference type="Gene3D" id="2.20.25.110">
    <property type="entry name" value="S-adenosyl-L-methionine-dependent methyltransferases"/>
    <property type="match status" value="1"/>
</dbReference>
<reference evidence="3 4" key="1">
    <citation type="submission" date="2010-07" db="EMBL/GenBank/DDBJ databases">
        <authorList>
            <person name="Sid Ahmed O."/>
        </authorList>
    </citation>
    <scope>NUCLEOTIDE SEQUENCE [LARGE SCALE GENOMIC DNA]</scope>
    <source>
        <strain evidence="3 4">TX4248</strain>
    </source>
</reference>
<dbReference type="InterPro" id="IPR029063">
    <property type="entry name" value="SAM-dependent_MTases_sf"/>
</dbReference>
<name>A0A125W9A6_ENTFL</name>
<dbReference type="SUPFAM" id="SSF53335">
    <property type="entry name" value="S-adenosyl-L-methionine-dependent methyltransferases"/>
    <property type="match status" value="1"/>
</dbReference>
<dbReference type="Pfam" id="PF13649">
    <property type="entry name" value="Methyltransf_25"/>
    <property type="match status" value="1"/>
</dbReference>
<organism evidence="3 4">
    <name type="scientific">Enterococcus faecalis TX4248</name>
    <dbReference type="NCBI Taxonomy" id="749495"/>
    <lineage>
        <taxon>Bacteria</taxon>
        <taxon>Bacillati</taxon>
        <taxon>Bacillota</taxon>
        <taxon>Bacilli</taxon>
        <taxon>Lactobacillales</taxon>
        <taxon>Enterococcaceae</taxon>
        <taxon>Enterococcus</taxon>
    </lineage>
</organism>
<dbReference type="HOGENOM" id="CLU_069129_5_2_9"/>
<evidence type="ECO:0000313" key="3">
    <source>
        <dbReference type="EMBL" id="EFM83883.1"/>
    </source>
</evidence>
<evidence type="ECO:0000256" key="1">
    <source>
        <dbReference type="ARBA" id="ARBA00022679"/>
    </source>
</evidence>
<dbReference type="PANTHER" id="PTHR43861">
    <property type="entry name" value="TRANS-ACONITATE 2-METHYLTRANSFERASE-RELATED"/>
    <property type="match status" value="1"/>
</dbReference>
<protein>
    <submittedName>
        <fullName evidence="3">Methyltransferase domain protein</fullName>
    </submittedName>
</protein>
<dbReference type="EMBL" id="AEBR01000012">
    <property type="protein sequence ID" value="EFM83883.1"/>
    <property type="molecule type" value="Genomic_DNA"/>
</dbReference>
<accession>A0A125W9A6</accession>
<dbReference type="GO" id="GO:0008168">
    <property type="term" value="F:methyltransferase activity"/>
    <property type="evidence" value="ECO:0007669"/>
    <property type="project" value="UniProtKB-KW"/>
</dbReference>